<dbReference type="SMART" id="SM00642">
    <property type="entry name" value="Aamy"/>
    <property type="match status" value="1"/>
</dbReference>
<reference evidence="16 17" key="1">
    <citation type="submission" date="2019-02" db="EMBL/GenBank/DDBJ databases">
        <title>Genomic Encyclopedia of Type Strains, Phase IV (KMG-IV): sequencing the most valuable type-strain genomes for metagenomic binning, comparative biology and taxonomic classification.</title>
        <authorList>
            <person name="Goeker M."/>
        </authorList>
    </citation>
    <scope>NUCLEOTIDE SEQUENCE [LARGE SCALE GENOMIC DNA]</scope>
    <source>
        <strain evidence="16 17">DSM 45622</strain>
    </source>
</reference>
<dbReference type="SUPFAM" id="SSF51445">
    <property type="entry name" value="(Trans)glycosidases"/>
    <property type="match status" value="1"/>
</dbReference>
<keyword evidence="7 12" id="KW-0378">Hydrolase</keyword>
<dbReference type="CDD" id="cd05808">
    <property type="entry name" value="CBM20_alpha_amylase"/>
    <property type="match status" value="2"/>
</dbReference>
<organism evidence="16 17">
    <name type="scientific">Motilibacter rhizosphaerae</name>
    <dbReference type="NCBI Taxonomy" id="598652"/>
    <lineage>
        <taxon>Bacteria</taxon>
        <taxon>Bacillati</taxon>
        <taxon>Actinomycetota</taxon>
        <taxon>Actinomycetes</taxon>
        <taxon>Motilibacterales</taxon>
        <taxon>Motilibacteraceae</taxon>
        <taxon>Motilibacter</taxon>
    </lineage>
</organism>
<dbReference type="SUPFAM" id="SSF49452">
    <property type="entry name" value="Starch-binding domain-like"/>
    <property type="match status" value="2"/>
</dbReference>
<dbReference type="InterPro" id="IPR013783">
    <property type="entry name" value="Ig-like_fold"/>
</dbReference>
<dbReference type="PROSITE" id="PS51166">
    <property type="entry name" value="CBM20"/>
    <property type="match status" value="2"/>
</dbReference>
<evidence type="ECO:0000256" key="1">
    <source>
        <dbReference type="ARBA" id="ARBA00000548"/>
    </source>
</evidence>
<protein>
    <recommendedName>
        <fullName evidence="5 12">Alpha-amylase</fullName>
        <ecNumber evidence="4 12">3.2.1.1</ecNumber>
    </recommendedName>
</protein>
<dbReference type="Gene3D" id="2.60.40.1180">
    <property type="entry name" value="Golgi alpha-mannosidase II"/>
    <property type="match status" value="1"/>
</dbReference>
<comment type="catalytic activity">
    <reaction evidence="1 12">
        <text>Endohydrolysis of (1-&gt;4)-alpha-D-glucosidic linkages in polysaccharides containing three or more (1-&gt;4)-alpha-linked D-glucose units.</text>
        <dbReference type="EC" id="3.2.1.1"/>
    </reaction>
</comment>
<evidence type="ECO:0000256" key="6">
    <source>
        <dbReference type="ARBA" id="ARBA00022723"/>
    </source>
</evidence>
<evidence type="ECO:0000256" key="14">
    <source>
        <dbReference type="SAM" id="SignalP"/>
    </source>
</evidence>
<feature type="signal peptide" evidence="14">
    <location>
        <begin position="1"/>
        <end position="24"/>
    </location>
</feature>
<evidence type="ECO:0000256" key="7">
    <source>
        <dbReference type="ARBA" id="ARBA00022801"/>
    </source>
</evidence>
<dbReference type="GO" id="GO:2001070">
    <property type="term" value="F:starch binding"/>
    <property type="evidence" value="ECO:0007669"/>
    <property type="project" value="InterPro"/>
</dbReference>
<dbReference type="RefSeq" id="WP_130493378.1">
    <property type="nucleotide sequence ID" value="NZ_SGXD01000003.1"/>
</dbReference>
<evidence type="ECO:0000256" key="11">
    <source>
        <dbReference type="RuleBase" id="RU003615"/>
    </source>
</evidence>
<dbReference type="SUPFAM" id="SSF51011">
    <property type="entry name" value="Glycosyl hydrolase domain"/>
    <property type="match status" value="1"/>
</dbReference>
<dbReference type="CDD" id="cd11317">
    <property type="entry name" value="AmyAc_bac_euk_AmyA"/>
    <property type="match status" value="1"/>
</dbReference>
<evidence type="ECO:0000256" key="13">
    <source>
        <dbReference type="SAM" id="MobiDB-lite"/>
    </source>
</evidence>
<dbReference type="FunFam" id="2.60.40.10:FF:000552">
    <property type="entry name" value="Related to glucoamylase"/>
    <property type="match status" value="2"/>
</dbReference>
<dbReference type="SMART" id="SM01065">
    <property type="entry name" value="CBM_2"/>
    <property type="match status" value="2"/>
</dbReference>
<evidence type="ECO:0000259" key="15">
    <source>
        <dbReference type="PROSITE" id="PS51166"/>
    </source>
</evidence>
<feature type="compositionally biased region" description="Polar residues" evidence="13">
    <location>
        <begin position="688"/>
        <end position="709"/>
    </location>
</feature>
<dbReference type="EMBL" id="SGXD01000003">
    <property type="protein sequence ID" value="RZS87232.1"/>
    <property type="molecule type" value="Genomic_DNA"/>
</dbReference>
<dbReference type="InterPro" id="IPR002044">
    <property type="entry name" value="CBM20"/>
</dbReference>
<keyword evidence="8" id="KW-0106">Calcium</keyword>
<dbReference type="PANTHER" id="PTHR43447">
    <property type="entry name" value="ALPHA-AMYLASE"/>
    <property type="match status" value="1"/>
</dbReference>
<dbReference type="EC" id="3.2.1.1" evidence="4 12"/>
<evidence type="ECO:0000256" key="12">
    <source>
        <dbReference type="RuleBase" id="RU361134"/>
    </source>
</evidence>
<comment type="cofactor">
    <cofactor evidence="2">
        <name>Ca(2+)</name>
        <dbReference type="ChEBI" id="CHEBI:29108"/>
    </cofactor>
</comment>
<evidence type="ECO:0000313" key="17">
    <source>
        <dbReference type="Proteomes" id="UP000293638"/>
    </source>
</evidence>
<evidence type="ECO:0000256" key="9">
    <source>
        <dbReference type="ARBA" id="ARBA00023277"/>
    </source>
</evidence>
<feature type="region of interest" description="Disordered" evidence="13">
    <location>
        <begin position="576"/>
        <end position="610"/>
    </location>
</feature>
<dbReference type="Pfam" id="PF00686">
    <property type="entry name" value="CBM_20"/>
    <property type="match status" value="2"/>
</dbReference>
<dbReference type="Gene3D" id="3.20.20.80">
    <property type="entry name" value="Glycosidases"/>
    <property type="match status" value="1"/>
</dbReference>
<dbReference type="GO" id="GO:0004556">
    <property type="term" value="F:alpha-amylase activity"/>
    <property type="evidence" value="ECO:0007669"/>
    <property type="project" value="UniProtKB-UniRule"/>
</dbReference>
<comment type="caution">
    <text evidence="16">The sequence shown here is derived from an EMBL/GenBank/DDBJ whole genome shotgun (WGS) entry which is preliminary data.</text>
</comment>
<dbReference type="GO" id="GO:0005975">
    <property type="term" value="P:carbohydrate metabolic process"/>
    <property type="evidence" value="ECO:0007669"/>
    <property type="project" value="InterPro"/>
</dbReference>
<evidence type="ECO:0000256" key="3">
    <source>
        <dbReference type="ARBA" id="ARBA00008061"/>
    </source>
</evidence>
<gene>
    <name evidence="16" type="ORF">EV189_2657</name>
</gene>
<dbReference type="InterPro" id="IPR013784">
    <property type="entry name" value="Carb-bd-like_fold"/>
</dbReference>
<feature type="domain" description="CBM20" evidence="15">
    <location>
        <begin position="609"/>
        <end position="709"/>
    </location>
</feature>
<proteinExistence type="inferred from homology"/>
<feature type="region of interest" description="Disordered" evidence="13">
    <location>
        <begin position="482"/>
        <end position="502"/>
    </location>
</feature>
<evidence type="ECO:0000313" key="16">
    <source>
        <dbReference type="EMBL" id="RZS87232.1"/>
    </source>
</evidence>
<dbReference type="InterPro" id="IPR013780">
    <property type="entry name" value="Glyco_hydro_b"/>
</dbReference>
<dbReference type="InterPro" id="IPR006047">
    <property type="entry name" value="GH13_cat_dom"/>
</dbReference>
<evidence type="ECO:0000256" key="10">
    <source>
        <dbReference type="ARBA" id="ARBA00023295"/>
    </source>
</evidence>
<dbReference type="Pfam" id="PF00128">
    <property type="entry name" value="Alpha-amylase"/>
    <property type="match status" value="1"/>
</dbReference>
<dbReference type="GO" id="GO:0046872">
    <property type="term" value="F:metal ion binding"/>
    <property type="evidence" value="ECO:0007669"/>
    <property type="project" value="UniProtKB-KW"/>
</dbReference>
<feature type="region of interest" description="Disordered" evidence="13">
    <location>
        <begin position="686"/>
        <end position="709"/>
    </location>
</feature>
<evidence type="ECO:0000256" key="2">
    <source>
        <dbReference type="ARBA" id="ARBA00001913"/>
    </source>
</evidence>
<evidence type="ECO:0000256" key="5">
    <source>
        <dbReference type="ARBA" id="ARBA00017303"/>
    </source>
</evidence>
<dbReference type="Gene3D" id="2.60.40.10">
    <property type="entry name" value="Immunoglobulins"/>
    <property type="match status" value="2"/>
</dbReference>
<dbReference type="Pfam" id="PF02806">
    <property type="entry name" value="Alpha-amylase_C"/>
    <property type="match status" value="1"/>
</dbReference>
<keyword evidence="10 12" id="KW-0326">Glycosidase</keyword>
<keyword evidence="17" id="KW-1185">Reference proteome</keyword>
<feature type="domain" description="CBM20" evidence="15">
    <location>
        <begin position="497"/>
        <end position="598"/>
    </location>
</feature>
<dbReference type="Proteomes" id="UP000293638">
    <property type="component" value="Unassembled WGS sequence"/>
</dbReference>
<dbReference type="PRINTS" id="PR00110">
    <property type="entry name" value="ALPHAAMYLASE"/>
</dbReference>
<feature type="chain" id="PRO_5020550930" description="Alpha-amylase" evidence="14">
    <location>
        <begin position="25"/>
        <end position="709"/>
    </location>
</feature>
<dbReference type="InterPro" id="IPR031319">
    <property type="entry name" value="A-amylase_C"/>
</dbReference>
<dbReference type="SMART" id="SM00632">
    <property type="entry name" value="Aamy_C"/>
    <property type="match status" value="1"/>
</dbReference>
<dbReference type="InterPro" id="IPR017853">
    <property type="entry name" value="GH"/>
</dbReference>
<keyword evidence="14" id="KW-0732">Signal</keyword>
<feature type="compositionally biased region" description="Low complexity" evidence="13">
    <location>
        <begin position="593"/>
        <end position="610"/>
    </location>
</feature>
<evidence type="ECO:0000256" key="8">
    <source>
        <dbReference type="ARBA" id="ARBA00022837"/>
    </source>
</evidence>
<accession>A0A4Q7NQ44</accession>
<feature type="region of interest" description="Disordered" evidence="13">
    <location>
        <begin position="138"/>
        <end position="160"/>
    </location>
</feature>
<sequence length="709" mass="74007">MTRRPLALAAAAALAAGLAGPVLATTSAAPAAASPPAGQDDTIVHLFEWSWRSIASECTSTLGPKGYGAVQVSPPQEHIVLPDKGYPWWQDYQPISYKLVTRRGDRAAFASMVSTCHAAGVKVYVDAVLNHMQGAGQSGTGSAGSSFSDENDPGVPYSSSDFHSPCAIQSWTDRSQVQGCQLSNLTDLKTESSYVRGKEDGYLNDLISLGVDGFRLDAAKHIPEADISAIESGLSKQVYVYQEVIEGGQGEISPTEYTPTGDVTEFRYGDTVGNAFRGGNLSGLQGLPSQMLLASDKAQVFIDNHDTERNGRTKLNYTNGDRYYLAEGFMLAYPFGTPSVMSGYAFSNPDQGPPATSDGTTTAAVCGSGTWTCQHRDPRIAGMVGFRNATRGAAVTDWWSNGGSQIAFGRGSSGYVVFNTDGSSLTRTFQTSLPAGTYCDLMTGQLSGSSCTGGTVTVASGGTFTATVGANRDLAIDTAQRVGTTTSPTPTPTPTPTSSTGTVQATFSVNATTTYGQGVYVVGSIPALGSWDPSKAVALSSAAYPVWRGSVTLPAGTPFQYKYVKKDASGTVTWETTGNRSVTTPASGSVGFSDSWSTTTSPTPTPSASATAGAVSATFAEYATTTYGQGVYVVGSIPALGSWDPSRAVALSSAAYPTWRATVTLPGGTSFEYKYVKKNPDGSVVWESGSNRTQTTPASGSASWSDSWR</sequence>
<evidence type="ECO:0000256" key="4">
    <source>
        <dbReference type="ARBA" id="ARBA00012595"/>
    </source>
</evidence>
<keyword evidence="9 12" id="KW-0119">Carbohydrate metabolism</keyword>
<dbReference type="InterPro" id="IPR006046">
    <property type="entry name" value="Alpha_amylase"/>
</dbReference>
<dbReference type="AlphaFoldDB" id="A0A4Q7NQ44"/>
<name>A0A4Q7NQ44_9ACTN</name>
<keyword evidence="6" id="KW-0479">Metal-binding</keyword>
<dbReference type="InterPro" id="IPR006048">
    <property type="entry name" value="A-amylase/branching_C"/>
</dbReference>
<comment type="similarity">
    <text evidence="3 11">Belongs to the glycosyl hydrolase 13 family.</text>
</comment>
<dbReference type="OrthoDB" id="9805159at2"/>
<feature type="compositionally biased region" description="Polar residues" evidence="13">
    <location>
        <begin position="576"/>
        <end position="592"/>
    </location>
</feature>